<name>A0A1X0NH34_9TRYP</name>
<proteinExistence type="predicted"/>
<evidence type="ECO:0000313" key="3">
    <source>
        <dbReference type="EMBL" id="ORC83773.1"/>
    </source>
</evidence>
<feature type="compositionally biased region" description="Basic and acidic residues" evidence="1">
    <location>
        <begin position="183"/>
        <end position="196"/>
    </location>
</feature>
<feature type="compositionally biased region" description="Low complexity" evidence="1">
    <location>
        <begin position="236"/>
        <end position="251"/>
    </location>
</feature>
<reference evidence="3 4" key="1">
    <citation type="submission" date="2017-03" db="EMBL/GenBank/DDBJ databases">
        <title>An alternative strategy for trypanosome survival in the mammalian bloodstream revealed through genome and transcriptome analysis of the ubiquitous bovine parasite Trypanosoma (Megatrypanum) theileri.</title>
        <authorList>
            <person name="Kelly S."/>
            <person name="Ivens A."/>
            <person name="Mott A."/>
            <person name="O'Neill E."/>
            <person name="Emms D."/>
            <person name="Macleod O."/>
            <person name="Voorheis P."/>
            <person name="Matthews J."/>
            <person name="Matthews K."/>
            <person name="Carrington M."/>
        </authorList>
    </citation>
    <scope>NUCLEOTIDE SEQUENCE [LARGE SCALE GENOMIC DNA]</scope>
    <source>
        <strain evidence="3">Edinburgh</strain>
    </source>
</reference>
<dbReference type="EMBL" id="NBCO01000057">
    <property type="protein sequence ID" value="ORC83773.1"/>
    <property type="molecule type" value="Genomic_DNA"/>
</dbReference>
<evidence type="ECO:0000256" key="1">
    <source>
        <dbReference type="SAM" id="MobiDB-lite"/>
    </source>
</evidence>
<feature type="compositionally biased region" description="Low complexity" evidence="1">
    <location>
        <begin position="308"/>
        <end position="332"/>
    </location>
</feature>
<evidence type="ECO:0008006" key="5">
    <source>
        <dbReference type="Google" id="ProtNLM"/>
    </source>
</evidence>
<gene>
    <name evidence="3" type="ORF">TM35_000571010</name>
</gene>
<accession>A0A1X0NH34</accession>
<dbReference type="AlphaFoldDB" id="A0A1X0NH34"/>
<feature type="compositionally biased region" description="Low complexity" evidence="1">
    <location>
        <begin position="281"/>
        <end position="294"/>
    </location>
</feature>
<keyword evidence="4" id="KW-1185">Reference proteome</keyword>
<organism evidence="3 4">
    <name type="scientific">Trypanosoma theileri</name>
    <dbReference type="NCBI Taxonomy" id="67003"/>
    <lineage>
        <taxon>Eukaryota</taxon>
        <taxon>Discoba</taxon>
        <taxon>Euglenozoa</taxon>
        <taxon>Kinetoplastea</taxon>
        <taxon>Metakinetoplastina</taxon>
        <taxon>Trypanosomatida</taxon>
        <taxon>Trypanosomatidae</taxon>
        <taxon>Trypanosoma</taxon>
    </lineage>
</organism>
<comment type="caution">
    <text evidence="3">The sequence shown here is derived from an EMBL/GenBank/DDBJ whole genome shotgun (WGS) entry which is preliminary data.</text>
</comment>
<dbReference type="GeneID" id="39990620"/>
<dbReference type="Proteomes" id="UP000192257">
    <property type="component" value="Unassembled WGS sequence"/>
</dbReference>
<feature type="compositionally biased region" description="Polar residues" evidence="1">
    <location>
        <begin position="259"/>
        <end position="268"/>
    </location>
</feature>
<feature type="region of interest" description="Disordered" evidence="1">
    <location>
        <begin position="214"/>
        <end position="335"/>
    </location>
</feature>
<evidence type="ECO:0000256" key="2">
    <source>
        <dbReference type="SAM" id="SignalP"/>
    </source>
</evidence>
<dbReference type="RefSeq" id="XP_028877839.1">
    <property type="nucleotide sequence ID" value="XM_029030840.1"/>
</dbReference>
<keyword evidence="2" id="KW-0732">Signal</keyword>
<feature type="region of interest" description="Disordered" evidence="1">
    <location>
        <begin position="159"/>
        <end position="201"/>
    </location>
</feature>
<protein>
    <recommendedName>
        <fullName evidence="5">Mucin-like glycoprotein</fullName>
    </recommendedName>
</protein>
<feature type="signal peptide" evidence="2">
    <location>
        <begin position="1"/>
        <end position="23"/>
    </location>
</feature>
<feature type="chain" id="PRO_5013343889" description="Mucin-like glycoprotein" evidence="2">
    <location>
        <begin position="24"/>
        <end position="379"/>
    </location>
</feature>
<feature type="compositionally biased region" description="Polar residues" evidence="1">
    <location>
        <begin position="220"/>
        <end position="235"/>
    </location>
</feature>
<sequence>MMMGRVMFVLAVVLCCACGYTMAAAAAVDNDSPNGRGVSRGAVEVSCGAGGALRVRPAAESEWLTCGLGSRVSACGKYADLCRQRTARTTRTSTTTTATTVNAGQPKAVMAESGRWTWEDFLVTAIHENKCSKNDSKTRIHGLNCSEWQKKSDFKNIKAKSPFSEPAKEIKDLSTEPIPTARVESDVDRMSGHETESPELEVNSVAEVAANVHDAERQNAETGPTTSTVQSENTESTAAQQSNQGTSSNTSVNAVPVDNNPSKQQSPPAVNVTGVPDSQETSSNNVSTGNSTTGADMGVSAKTETEENTSTTPANPENTTTEAPTTTPSPSSVPNAEISSNIASTVQKNKAIVDSSVSPVWMRTAAPLLIVAVFSVTVC</sequence>
<dbReference type="VEuPathDB" id="TriTrypDB:TM35_000571010"/>
<evidence type="ECO:0000313" key="4">
    <source>
        <dbReference type="Proteomes" id="UP000192257"/>
    </source>
</evidence>